<feature type="compositionally biased region" description="Polar residues" evidence="1">
    <location>
        <begin position="30"/>
        <end position="59"/>
    </location>
</feature>
<proteinExistence type="predicted"/>
<organism evidence="3 4">
    <name type="scientific">Acer negundo</name>
    <name type="common">Box elder</name>
    <dbReference type="NCBI Taxonomy" id="4023"/>
    <lineage>
        <taxon>Eukaryota</taxon>
        <taxon>Viridiplantae</taxon>
        <taxon>Streptophyta</taxon>
        <taxon>Embryophyta</taxon>
        <taxon>Tracheophyta</taxon>
        <taxon>Spermatophyta</taxon>
        <taxon>Magnoliopsida</taxon>
        <taxon>eudicotyledons</taxon>
        <taxon>Gunneridae</taxon>
        <taxon>Pentapetalae</taxon>
        <taxon>rosids</taxon>
        <taxon>malvids</taxon>
        <taxon>Sapindales</taxon>
        <taxon>Sapindaceae</taxon>
        <taxon>Hippocastanoideae</taxon>
        <taxon>Acereae</taxon>
        <taxon>Acer</taxon>
    </lineage>
</organism>
<reference evidence="3" key="1">
    <citation type="journal article" date="2022" name="Plant J.">
        <title>Strategies of tolerance reflected in two North American maple genomes.</title>
        <authorList>
            <person name="McEvoy S.L."/>
            <person name="Sezen U.U."/>
            <person name="Trouern-Trend A."/>
            <person name="McMahon S.M."/>
            <person name="Schaberg P.G."/>
            <person name="Yang J."/>
            <person name="Wegrzyn J.L."/>
            <person name="Swenson N.G."/>
        </authorList>
    </citation>
    <scope>NUCLEOTIDE SEQUENCE</scope>
    <source>
        <strain evidence="3">91603</strain>
    </source>
</reference>
<sequence>MECFNGSGFSVGGHTVKKKRSSTSRRPRPDSQTLLNTSSFLPQRSQSIGGNNDGNQNFRETMVGSDVLGSENKLKLKLKFGGVTHTIQTNSTVENALGGRTSVTKSYRSFESPQPRHNQDKGSNYSYSSDKGKGNGVRRKDLSRIGSSFGKGHSSKGKTAGDSISMNEAYEPVRKSKRVPKRRALDDGFDGENDDEDDELRYLGKLGASKVAARYEDREVVGIGREQGIYVDKDYIDEEEGFTSEDESGSSKRKQLERGPRSFVEGRNESIPTTRNRALQSGKEFLSGSGASFIEFPNGLPPAPSKRQKEKLSEVEQQLKKSEAALRRRMQSEKAAREAEAEAIRKILGDSGRKKKEEKLKKQRDEMAQGKSDTLASNTVRWVFGPGGTVVIFSEDIGLPNIFNPAPCSYPPPREKCAGPNCTNAYRYRDSKSKLPLCSLQCYRAIHPVIAC</sequence>
<protein>
    <recommendedName>
        <fullName evidence="2">INO80 complex subunit B-like conserved region domain-containing protein</fullName>
    </recommendedName>
</protein>
<feature type="compositionally biased region" description="Polar residues" evidence="1">
    <location>
        <begin position="270"/>
        <end position="279"/>
    </location>
</feature>
<feature type="region of interest" description="Disordered" evidence="1">
    <location>
        <begin position="107"/>
        <end position="197"/>
    </location>
</feature>
<reference evidence="3" key="2">
    <citation type="submission" date="2023-02" db="EMBL/GenBank/DDBJ databases">
        <authorList>
            <person name="Swenson N.G."/>
            <person name="Wegrzyn J.L."/>
            <person name="Mcevoy S.L."/>
        </authorList>
    </citation>
    <scope>NUCLEOTIDE SEQUENCE</scope>
    <source>
        <strain evidence="3">91603</strain>
        <tissue evidence="3">Leaf</tissue>
    </source>
</reference>
<keyword evidence="4" id="KW-1185">Reference proteome</keyword>
<evidence type="ECO:0000259" key="2">
    <source>
        <dbReference type="SMART" id="SM01406"/>
    </source>
</evidence>
<dbReference type="Pfam" id="PF04438">
    <property type="entry name" value="zf-HIT"/>
    <property type="match status" value="1"/>
</dbReference>
<feature type="region of interest" description="Disordered" evidence="1">
    <location>
        <begin position="353"/>
        <end position="372"/>
    </location>
</feature>
<dbReference type="SMART" id="SM01406">
    <property type="entry name" value="PAPA-1"/>
    <property type="match status" value="1"/>
</dbReference>
<comment type="caution">
    <text evidence="3">The sequence shown here is derived from an EMBL/GenBank/DDBJ whole genome shotgun (WGS) entry which is preliminary data.</text>
</comment>
<dbReference type="Proteomes" id="UP001064489">
    <property type="component" value="Chromosome 1"/>
</dbReference>
<feature type="compositionally biased region" description="Acidic residues" evidence="1">
    <location>
        <begin position="187"/>
        <end position="197"/>
    </location>
</feature>
<feature type="compositionally biased region" description="Basic and acidic residues" evidence="1">
    <location>
        <begin position="130"/>
        <end position="143"/>
    </location>
</feature>
<feature type="domain" description="INO80 complex subunit B-like conserved region" evidence="2">
    <location>
        <begin position="316"/>
        <end position="397"/>
    </location>
</feature>
<feature type="compositionally biased region" description="Basic and acidic residues" evidence="1">
    <location>
        <begin position="353"/>
        <end position="368"/>
    </location>
</feature>
<dbReference type="InterPro" id="IPR007529">
    <property type="entry name" value="Znf_HIT"/>
</dbReference>
<feature type="region of interest" description="Disordered" evidence="1">
    <location>
        <begin position="1"/>
        <end position="59"/>
    </location>
</feature>
<accession>A0AAD5JEY5</accession>
<dbReference type="Pfam" id="PF04795">
    <property type="entry name" value="PAPA-1"/>
    <property type="match status" value="1"/>
</dbReference>
<dbReference type="PANTHER" id="PTHR21561">
    <property type="entry name" value="INO80 COMPLEX SUBUNIT B"/>
    <property type="match status" value="1"/>
</dbReference>
<gene>
    <name evidence="3" type="ORF">LWI28_028633</name>
</gene>
<dbReference type="PANTHER" id="PTHR21561:SF16">
    <property type="entry name" value="PAPA-1-LIKE FAMILY PROTEIN _ ZINC FINGER (HIT TYPE) FAMILY PROTEIN"/>
    <property type="match status" value="1"/>
</dbReference>
<dbReference type="InterPro" id="IPR006880">
    <property type="entry name" value="INO80B_C"/>
</dbReference>
<dbReference type="CDD" id="cd23021">
    <property type="entry name" value="zf-HIT_IN80B"/>
    <property type="match status" value="1"/>
</dbReference>
<dbReference type="GO" id="GO:0006338">
    <property type="term" value="P:chromatin remodeling"/>
    <property type="evidence" value="ECO:0007669"/>
    <property type="project" value="InterPro"/>
</dbReference>
<evidence type="ECO:0000313" key="4">
    <source>
        <dbReference type="Proteomes" id="UP001064489"/>
    </source>
</evidence>
<feature type="region of interest" description="Disordered" evidence="1">
    <location>
        <begin position="240"/>
        <end position="279"/>
    </location>
</feature>
<feature type="compositionally biased region" description="Basic and acidic residues" evidence="1">
    <location>
        <begin position="254"/>
        <end position="268"/>
    </location>
</feature>
<feature type="compositionally biased region" description="Polar residues" evidence="1">
    <location>
        <begin position="107"/>
        <end position="129"/>
    </location>
</feature>
<name>A0AAD5JEY5_ACENE</name>
<dbReference type="EMBL" id="JAJSOW010000003">
    <property type="protein sequence ID" value="KAI9196968.1"/>
    <property type="molecule type" value="Genomic_DNA"/>
</dbReference>
<dbReference type="GO" id="GO:0031011">
    <property type="term" value="C:Ino80 complex"/>
    <property type="evidence" value="ECO:0007669"/>
    <property type="project" value="InterPro"/>
</dbReference>
<dbReference type="InterPro" id="IPR029523">
    <property type="entry name" value="INO80B/Ies2"/>
</dbReference>
<evidence type="ECO:0000256" key="1">
    <source>
        <dbReference type="SAM" id="MobiDB-lite"/>
    </source>
</evidence>
<evidence type="ECO:0000313" key="3">
    <source>
        <dbReference type="EMBL" id="KAI9196968.1"/>
    </source>
</evidence>
<dbReference type="AlphaFoldDB" id="A0AAD5JEY5"/>
<feature type="compositionally biased region" description="Basic residues" evidence="1">
    <location>
        <begin position="15"/>
        <end position="26"/>
    </location>
</feature>